<dbReference type="GO" id="GO:0019825">
    <property type="term" value="F:oxygen binding"/>
    <property type="evidence" value="ECO:0007669"/>
    <property type="project" value="InterPro"/>
</dbReference>
<dbReference type="InterPro" id="IPR044398">
    <property type="entry name" value="Globin-sensor_dom"/>
</dbReference>
<dbReference type="InterPro" id="IPR012292">
    <property type="entry name" value="Globin/Proto"/>
</dbReference>
<dbReference type="InterPro" id="IPR009050">
    <property type="entry name" value="Globin-like_sf"/>
</dbReference>
<evidence type="ECO:0000259" key="1">
    <source>
        <dbReference type="Pfam" id="PF11563"/>
    </source>
</evidence>
<dbReference type="Pfam" id="PF11563">
    <property type="entry name" value="Protoglobin"/>
    <property type="match status" value="1"/>
</dbReference>
<name>A0A3E1Y9N7_9BACT</name>
<keyword evidence="3" id="KW-1185">Reference proteome</keyword>
<dbReference type="EMBL" id="QPMM01000006">
    <property type="protein sequence ID" value="RFS22405.1"/>
    <property type="molecule type" value="Genomic_DNA"/>
</dbReference>
<organism evidence="2 3">
    <name type="scientific">Chitinophaga silvatica</name>
    <dbReference type="NCBI Taxonomy" id="2282649"/>
    <lineage>
        <taxon>Bacteria</taxon>
        <taxon>Pseudomonadati</taxon>
        <taxon>Bacteroidota</taxon>
        <taxon>Chitinophagia</taxon>
        <taxon>Chitinophagales</taxon>
        <taxon>Chitinophagaceae</taxon>
        <taxon>Chitinophaga</taxon>
    </lineage>
</organism>
<feature type="domain" description="Globin-sensor" evidence="1">
    <location>
        <begin position="23"/>
        <end position="178"/>
    </location>
</feature>
<dbReference type="Proteomes" id="UP000260644">
    <property type="component" value="Unassembled WGS sequence"/>
</dbReference>
<gene>
    <name evidence="2" type="ORF">DVR12_11370</name>
</gene>
<evidence type="ECO:0000313" key="2">
    <source>
        <dbReference type="EMBL" id="RFS22405.1"/>
    </source>
</evidence>
<evidence type="ECO:0000313" key="3">
    <source>
        <dbReference type="Proteomes" id="UP000260644"/>
    </source>
</evidence>
<dbReference type="RefSeq" id="WP_116975802.1">
    <property type="nucleotide sequence ID" value="NZ_QPMM01000006.1"/>
</dbReference>
<proteinExistence type="predicted"/>
<dbReference type="OrthoDB" id="9780134at2"/>
<accession>A0A3E1Y9N7</accession>
<dbReference type="GO" id="GO:0020037">
    <property type="term" value="F:heme binding"/>
    <property type="evidence" value="ECO:0007669"/>
    <property type="project" value="InterPro"/>
</dbReference>
<protein>
    <recommendedName>
        <fullName evidence="1">Globin-sensor domain-containing protein</fullName>
    </recommendedName>
</protein>
<comment type="caution">
    <text evidence="2">The sequence shown here is derived from an EMBL/GenBank/DDBJ whole genome shotgun (WGS) entry which is preliminary data.</text>
</comment>
<sequence>MTDISNQGPDQPPSTPDVQTLVRIKRMLLYTYEDEQYLVKAGEILQPYVEDILNEWYDYLLTNNYLSIYFSRNGQPDQAYLEALRPQFLQWITVLLKGRTNSEWWQLEERIAALMEKNNDQDSGSLPLIYLRYLTTFVYPIVGYGKHYLDQSGKDKREISLMQQAWFKAICFSALLWVYPSGQRFE</sequence>
<dbReference type="SUPFAM" id="SSF46458">
    <property type="entry name" value="Globin-like"/>
    <property type="match status" value="1"/>
</dbReference>
<dbReference type="Gene3D" id="1.10.490.10">
    <property type="entry name" value="Globins"/>
    <property type="match status" value="1"/>
</dbReference>
<reference evidence="2 3" key="1">
    <citation type="submission" date="2018-07" db="EMBL/GenBank/DDBJ databases">
        <title>Chitinophaga K2CV101002-2 sp. nov., isolated from a monsoon evergreen broad-leaved forest soil.</title>
        <authorList>
            <person name="Lv Y."/>
        </authorList>
    </citation>
    <scope>NUCLEOTIDE SEQUENCE [LARGE SCALE GENOMIC DNA]</scope>
    <source>
        <strain evidence="2 3">GDMCC 1.1288</strain>
    </source>
</reference>
<dbReference type="AlphaFoldDB" id="A0A3E1Y9N7"/>